<keyword evidence="3" id="KW-0808">Transferase</keyword>
<dbReference type="PANTHER" id="PTHR15627">
    <property type="entry name" value="NATURAL KILLER CELL-SPECIFIC ANTIGEN KLIP1"/>
    <property type="match status" value="1"/>
</dbReference>
<dbReference type="GO" id="GO:0016432">
    <property type="term" value="F:tRNA-uridine aminocarboxypropyltransferase activity"/>
    <property type="evidence" value="ECO:0007669"/>
    <property type="project" value="UniProtKB-EC"/>
</dbReference>
<dbReference type="SMART" id="SM01144">
    <property type="entry name" value="DTW"/>
    <property type="match status" value="1"/>
</dbReference>
<name>A0A0H5R9W9_9EUKA</name>
<dbReference type="InterPro" id="IPR005636">
    <property type="entry name" value="DTW"/>
</dbReference>
<evidence type="ECO:0000256" key="9">
    <source>
        <dbReference type="ARBA" id="ARBA00039242"/>
    </source>
</evidence>
<reference evidence="13" key="1">
    <citation type="submission" date="2015-04" db="EMBL/GenBank/DDBJ databases">
        <title>The genome sequence of the plant pathogenic Rhizarian Plasmodiophora brassicae reveals insights in its biotrophic life cycle and the origin of chitin synthesis.</title>
        <authorList>
            <person name="Schwelm A."/>
            <person name="Fogelqvist J."/>
            <person name="Knaust A."/>
            <person name="Julke S."/>
            <person name="Lilja T."/>
            <person name="Dhandapani V."/>
            <person name="Bonilla-Rosso G."/>
            <person name="Karlsson M."/>
            <person name="Shevchenko A."/>
            <person name="Choi S.R."/>
            <person name="Kim H.G."/>
            <person name="Park J.Y."/>
            <person name="Lim Y.P."/>
            <person name="Ludwig-Muller J."/>
            <person name="Dixelius C."/>
        </authorList>
    </citation>
    <scope>NUCLEOTIDE SEQUENCE</scope>
    <source>
        <tissue evidence="13">Potato root galls</tissue>
    </source>
</reference>
<dbReference type="InterPro" id="IPR051521">
    <property type="entry name" value="tRNA_Mod/Golgi_Maint"/>
</dbReference>
<feature type="non-terminal residue" evidence="13">
    <location>
        <position position="1"/>
    </location>
</feature>
<comment type="subcellular location">
    <subcellularLocation>
        <location evidence="1">Nucleus</location>
    </subcellularLocation>
</comment>
<keyword evidence="6" id="KW-0539">Nucleus</keyword>
<dbReference type="Pfam" id="PF03942">
    <property type="entry name" value="DTW"/>
    <property type="match status" value="1"/>
</dbReference>
<evidence type="ECO:0000256" key="2">
    <source>
        <dbReference type="ARBA" id="ARBA00012386"/>
    </source>
</evidence>
<protein>
    <recommendedName>
        <fullName evidence="9">tRNA-uridine aminocarboxypropyltransferase 1</fullName>
        <ecNumber evidence="2">2.5.1.25</ecNumber>
    </recommendedName>
    <alternativeName>
        <fullName evidence="10">DTW domain-containing protein 1</fullName>
    </alternativeName>
</protein>
<feature type="domain" description="DTW" evidence="12">
    <location>
        <begin position="215"/>
        <end position="412"/>
    </location>
</feature>
<dbReference type="GO" id="GO:0008033">
    <property type="term" value="P:tRNA processing"/>
    <property type="evidence" value="ECO:0007669"/>
    <property type="project" value="UniProtKB-KW"/>
</dbReference>
<comment type="function">
    <text evidence="7">Catalyzes the formation of 3-(3-amino-3-carboxypropyl)uridine (acp3U) at position 20 in the D-loop of several cytoplasmic tRNAs (acp3U(20)).</text>
</comment>
<evidence type="ECO:0000256" key="7">
    <source>
        <dbReference type="ARBA" id="ARBA00037050"/>
    </source>
</evidence>
<proteinExistence type="inferred from homology"/>
<dbReference type="PANTHER" id="PTHR15627:SF8">
    <property type="entry name" value="TRNA-URIDINE AMINOCARBOXYPROPYLTRANSFERASE 1"/>
    <property type="match status" value="1"/>
</dbReference>
<evidence type="ECO:0000256" key="6">
    <source>
        <dbReference type="ARBA" id="ARBA00023242"/>
    </source>
</evidence>
<dbReference type="GO" id="GO:0005634">
    <property type="term" value="C:nucleus"/>
    <property type="evidence" value="ECO:0007669"/>
    <property type="project" value="UniProtKB-SubCell"/>
</dbReference>
<evidence type="ECO:0000256" key="1">
    <source>
        <dbReference type="ARBA" id="ARBA00004123"/>
    </source>
</evidence>
<keyword evidence="4" id="KW-0949">S-adenosyl-L-methionine</keyword>
<dbReference type="AlphaFoldDB" id="A0A0H5R9W9"/>
<keyword evidence="5" id="KW-0819">tRNA processing</keyword>
<evidence type="ECO:0000256" key="5">
    <source>
        <dbReference type="ARBA" id="ARBA00022694"/>
    </source>
</evidence>
<evidence type="ECO:0000256" key="3">
    <source>
        <dbReference type="ARBA" id="ARBA00022679"/>
    </source>
</evidence>
<accession>A0A0H5R9W9</accession>
<evidence type="ECO:0000256" key="8">
    <source>
        <dbReference type="ARBA" id="ARBA00038290"/>
    </source>
</evidence>
<comment type="catalytic activity">
    <reaction evidence="11">
        <text>a uridine in tRNA + S-adenosyl-L-methionine = a 3-[(3S)-3-amino-3-carboxypropyl]uridine in tRNA + S-methyl-5'-thioadenosine + H(+)</text>
        <dbReference type="Rhea" id="RHEA:62432"/>
        <dbReference type="Rhea" id="RHEA-COMP:13339"/>
        <dbReference type="Rhea" id="RHEA-COMP:16092"/>
        <dbReference type="ChEBI" id="CHEBI:15378"/>
        <dbReference type="ChEBI" id="CHEBI:17509"/>
        <dbReference type="ChEBI" id="CHEBI:59789"/>
        <dbReference type="ChEBI" id="CHEBI:65315"/>
        <dbReference type="ChEBI" id="CHEBI:82930"/>
        <dbReference type="EC" id="2.5.1.25"/>
    </reaction>
</comment>
<organism evidence="13">
    <name type="scientific">Spongospora subterranea</name>
    <dbReference type="NCBI Taxonomy" id="70186"/>
    <lineage>
        <taxon>Eukaryota</taxon>
        <taxon>Sar</taxon>
        <taxon>Rhizaria</taxon>
        <taxon>Endomyxa</taxon>
        <taxon>Phytomyxea</taxon>
        <taxon>Plasmodiophorida</taxon>
        <taxon>Plasmodiophoridae</taxon>
        <taxon>Spongospora</taxon>
    </lineage>
</organism>
<sequence>PACLIVVMPGPVAMPGMAMPEMAMPEMATGSSKRSLTSSHLSDQDMICLLDRISCQCDPLADCLARSSGAILNRGAISSLIISLKRRWKRWPSKDASNEMNLLSNWIVISFQRLFNQQIANDQTPAILNDASIYHEFMNVQSRAVRRVFNAIPYIVGDQQVNRSSSPALLEALEAQRQARFNVWNDEMEKEENGKMGPFSNLHLSIPVSNLDTVQREICPSCSHRVYLYCTDCLIWVVPNPSEMPQITLPIDIKIIAKKKEWAKKCTAVHSCIVAPKSASFMEFPSEMTQLRAFDPSYTLILYPSADALDMQSDEALPRLKSLRTLIVVDSTCAGARQIMRDDNLKGLPCVALKSRHTTFWKFTHHGPAFLGTIEAIYYFMIDFFERTEGHAYDGRYDDLMLLYVHQLRRVETSVIKKPLAWKN</sequence>
<evidence type="ECO:0000256" key="11">
    <source>
        <dbReference type="ARBA" id="ARBA00048718"/>
    </source>
</evidence>
<evidence type="ECO:0000259" key="12">
    <source>
        <dbReference type="SMART" id="SM01144"/>
    </source>
</evidence>
<evidence type="ECO:0000256" key="4">
    <source>
        <dbReference type="ARBA" id="ARBA00022691"/>
    </source>
</evidence>
<dbReference type="EMBL" id="HACM01010035">
    <property type="protein sequence ID" value="CRZ10477.1"/>
    <property type="molecule type" value="Transcribed_RNA"/>
</dbReference>
<evidence type="ECO:0000313" key="13">
    <source>
        <dbReference type="EMBL" id="CRZ10477.1"/>
    </source>
</evidence>
<dbReference type="EC" id="2.5.1.25" evidence="2"/>
<comment type="similarity">
    <text evidence="8">Belongs to the TDD superfamily. DTWD1 family.</text>
</comment>
<evidence type="ECO:0000256" key="10">
    <source>
        <dbReference type="ARBA" id="ARBA00042508"/>
    </source>
</evidence>